<gene>
    <name evidence="2" type="ORF">CPPEL_02485</name>
</gene>
<evidence type="ECO:0000313" key="3">
    <source>
        <dbReference type="Proteomes" id="UP000271426"/>
    </source>
</evidence>
<dbReference type="Proteomes" id="UP000271426">
    <property type="component" value="Chromosome"/>
</dbReference>
<keyword evidence="1" id="KW-0812">Transmembrane</keyword>
<feature type="transmembrane region" description="Helical" evidence="1">
    <location>
        <begin position="15"/>
        <end position="37"/>
    </location>
</feature>
<dbReference type="RefSeq" id="WP_123959651.1">
    <property type="nucleotide sequence ID" value="NZ_CP033898.1"/>
</dbReference>
<evidence type="ECO:0000313" key="2">
    <source>
        <dbReference type="EMBL" id="AZA08633.1"/>
    </source>
</evidence>
<dbReference type="EMBL" id="CP033898">
    <property type="protein sequence ID" value="AZA08633.1"/>
    <property type="molecule type" value="Genomic_DNA"/>
</dbReference>
<proteinExistence type="predicted"/>
<protein>
    <submittedName>
        <fullName evidence="2">Uncharacterized protein</fullName>
    </submittedName>
</protein>
<evidence type="ECO:0000256" key="1">
    <source>
        <dbReference type="SAM" id="Phobius"/>
    </source>
</evidence>
<keyword evidence="1" id="KW-0472">Membrane</keyword>
<name>A0A3G6ISS3_9CORY</name>
<dbReference type="KEGG" id="cpso:CPPEL_02485"/>
<organism evidence="2 3">
    <name type="scientific">Corynebacterium pseudopelargi</name>
    <dbReference type="NCBI Taxonomy" id="2080757"/>
    <lineage>
        <taxon>Bacteria</taxon>
        <taxon>Bacillati</taxon>
        <taxon>Actinomycetota</taxon>
        <taxon>Actinomycetes</taxon>
        <taxon>Mycobacteriales</taxon>
        <taxon>Corynebacteriaceae</taxon>
        <taxon>Corynebacterium</taxon>
    </lineage>
</organism>
<sequence length="125" mass="13994">MPNLQSEAPDTPYRAGVFMAMLVVMMRTGVTLSYQLVTVEQSIIGIRPSNQSETNILNLYAHNRHTGAWQPRSIIVQMREDEPGKNDGLSVLMPVPEKGSPDVDKWEFCQGFIQGIGNYVKKLSQ</sequence>
<reference evidence="2 3" key="1">
    <citation type="submission" date="2018-11" db="EMBL/GenBank/DDBJ databases">
        <authorList>
            <person name="Kleinhagauer T."/>
            <person name="Glaeser S.P."/>
            <person name="Spergser J."/>
            <person name="Ruckert C."/>
            <person name="Kaempfer P."/>
            <person name="Busse H.-J."/>
        </authorList>
    </citation>
    <scope>NUCLEOTIDE SEQUENCE [LARGE SCALE GENOMIC DNA]</scope>
    <source>
        <strain evidence="2 3">812CH</strain>
    </source>
</reference>
<dbReference type="AlphaFoldDB" id="A0A3G6ISS3"/>
<keyword evidence="3" id="KW-1185">Reference proteome</keyword>
<accession>A0A3G6ISS3</accession>
<keyword evidence="1" id="KW-1133">Transmembrane helix</keyword>